<feature type="compositionally biased region" description="Low complexity" evidence="5">
    <location>
        <begin position="236"/>
        <end position="260"/>
    </location>
</feature>
<dbReference type="SUPFAM" id="SSF46689">
    <property type="entry name" value="Homeodomain-like"/>
    <property type="match status" value="1"/>
</dbReference>
<dbReference type="Pfam" id="PF13921">
    <property type="entry name" value="Myb_DNA-bind_6"/>
    <property type="match status" value="1"/>
</dbReference>
<evidence type="ECO:0000313" key="8">
    <source>
        <dbReference type="EMBL" id="KAK8886705.1"/>
    </source>
</evidence>
<keyword evidence="1" id="KW-0805">Transcription regulation</keyword>
<organism evidence="8 9">
    <name type="scientific">Tritrichomonas musculus</name>
    <dbReference type="NCBI Taxonomy" id="1915356"/>
    <lineage>
        <taxon>Eukaryota</taxon>
        <taxon>Metamonada</taxon>
        <taxon>Parabasalia</taxon>
        <taxon>Tritrichomonadida</taxon>
        <taxon>Tritrichomonadidae</taxon>
        <taxon>Tritrichomonas</taxon>
    </lineage>
</organism>
<accession>A0ABR2K6I9</accession>
<feature type="compositionally biased region" description="Polar residues" evidence="5">
    <location>
        <begin position="187"/>
        <end position="199"/>
    </location>
</feature>
<feature type="domain" description="HTH myb-type" evidence="7">
    <location>
        <begin position="7"/>
        <end position="62"/>
    </location>
</feature>
<feature type="domain" description="Myb-like" evidence="6">
    <location>
        <begin position="7"/>
        <end position="58"/>
    </location>
</feature>
<name>A0ABR2K6I9_9EUKA</name>
<feature type="domain" description="Myb-like" evidence="6">
    <location>
        <begin position="59"/>
        <end position="109"/>
    </location>
</feature>
<dbReference type="InterPro" id="IPR001005">
    <property type="entry name" value="SANT/Myb"/>
</dbReference>
<dbReference type="PANTHER" id="PTHR46621:SF1">
    <property type="entry name" value="SNRNA-ACTIVATING PROTEIN COMPLEX SUBUNIT 4"/>
    <property type="match status" value="1"/>
</dbReference>
<evidence type="ECO:0000256" key="2">
    <source>
        <dbReference type="ARBA" id="ARBA00023125"/>
    </source>
</evidence>
<feature type="region of interest" description="Disordered" evidence="5">
    <location>
        <begin position="174"/>
        <end position="203"/>
    </location>
</feature>
<evidence type="ECO:0000256" key="3">
    <source>
        <dbReference type="ARBA" id="ARBA00023163"/>
    </source>
</evidence>
<reference evidence="8 9" key="1">
    <citation type="submission" date="2024-04" db="EMBL/GenBank/DDBJ databases">
        <title>Tritrichomonas musculus Genome.</title>
        <authorList>
            <person name="Alves-Ferreira E."/>
            <person name="Grigg M."/>
            <person name="Lorenzi H."/>
            <person name="Galac M."/>
        </authorList>
    </citation>
    <scope>NUCLEOTIDE SEQUENCE [LARGE SCALE GENOMIC DNA]</scope>
    <source>
        <strain evidence="8 9">EAF2021</strain>
    </source>
</reference>
<dbReference type="PROSITE" id="PS51294">
    <property type="entry name" value="HTH_MYB"/>
    <property type="match status" value="2"/>
</dbReference>
<keyword evidence="4" id="KW-0539">Nucleus</keyword>
<feature type="compositionally biased region" description="Low complexity" evidence="5">
    <location>
        <begin position="138"/>
        <end position="153"/>
    </location>
</feature>
<feature type="compositionally biased region" description="Polar residues" evidence="5">
    <location>
        <begin position="261"/>
        <end position="296"/>
    </location>
</feature>
<evidence type="ECO:0000259" key="7">
    <source>
        <dbReference type="PROSITE" id="PS51294"/>
    </source>
</evidence>
<protein>
    <recommendedName>
        <fullName evidence="10">Myb-like DNA-binding domain containing protein</fullName>
    </recommendedName>
</protein>
<keyword evidence="2" id="KW-0238">DNA-binding</keyword>
<dbReference type="PANTHER" id="PTHR46621">
    <property type="entry name" value="SNRNA-ACTIVATING PROTEIN COMPLEX SUBUNIT 4"/>
    <property type="match status" value="1"/>
</dbReference>
<feature type="region of interest" description="Disordered" evidence="5">
    <location>
        <begin position="227"/>
        <end position="296"/>
    </location>
</feature>
<dbReference type="CDD" id="cd00167">
    <property type="entry name" value="SANT"/>
    <property type="match status" value="2"/>
</dbReference>
<evidence type="ECO:0000313" key="9">
    <source>
        <dbReference type="Proteomes" id="UP001470230"/>
    </source>
</evidence>
<feature type="region of interest" description="Disordered" evidence="5">
    <location>
        <begin position="119"/>
        <end position="158"/>
    </location>
</feature>
<sequence>MKSQRYGRSHPRSGFTPDEDCLLIDLVAQFGNDSWTTIASFMEKRNARQCKDRYTSYLSPTINNGPYSEEEDELLRKKYHEIGPKWVKISKFFPNRTDISVKCRWAVLNRRDLKMKEKKLNTIQAKSQKNKNIKKINSDNISDSNNSEYSSSSPLDQDSLISTKESHINDYSLAFSKPKSRSGANLRKSNSIDSRSHGLTMSIRKRNKKRIDYDDDDNYKDSIQIQENDFDDIEQSNDMNSSSLDSNSSSSVISAPSSLSTTDNESSANSPTPNVTDSYSFGSNNKQENSSPQTVDSFSTFSVNNYVQNQSSILPNVNSASLNSSNSLFSLNSMKLNDTFSGYNKLNEDFFIDNHASFFPTQGNYSNQMMNMGMVKNENLNNYYNNYVNKYSTDNYMRANNNANNGNYINNLQQNNKNNQYTYDRNNSLFFPSTITNTNVTNCMNSFNNDNKQSMRTFDETLADDLSWDICWDIPVSEMKDSSASMNLFCNSQPSFE</sequence>
<dbReference type="SMART" id="SM00717">
    <property type="entry name" value="SANT"/>
    <property type="match status" value="2"/>
</dbReference>
<proteinExistence type="predicted"/>
<gene>
    <name evidence="8" type="ORF">M9Y10_042172</name>
</gene>
<feature type="domain" description="HTH myb-type" evidence="7">
    <location>
        <begin position="65"/>
        <end position="113"/>
    </location>
</feature>
<dbReference type="PROSITE" id="PS50090">
    <property type="entry name" value="MYB_LIKE"/>
    <property type="match status" value="2"/>
</dbReference>
<evidence type="ECO:0000256" key="5">
    <source>
        <dbReference type="SAM" id="MobiDB-lite"/>
    </source>
</evidence>
<evidence type="ECO:0000259" key="6">
    <source>
        <dbReference type="PROSITE" id="PS50090"/>
    </source>
</evidence>
<evidence type="ECO:0008006" key="10">
    <source>
        <dbReference type="Google" id="ProtNLM"/>
    </source>
</evidence>
<comment type="caution">
    <text evidence="8">The sequence shown here is derived from an EMBL/GenBank/DDBJ whole genome shotgun (WGS) entry which is preliminary data.</text>
</comment>
<dbReference type="InterPro" id="IPR051575">
    <property type="entry name" value="Myb-like_DNA-bd"/>
</dbReference>
<dbReference type="Gene3D" id="1.10.10.60">
    <property type="entry name" value="Homeodomain-like"/>
    <property type="match status" value="2"/>
</dbReference>
<keyword evidence="3" id="KW-0804">Transcription</keyword>
<keyword evidence="9" id="KW-1185">Reference proteome</keyword>
<evidence type="ECO:0000256" key="1">
    <source>
        <dbReference type="ARBA" id="ARBA00023015"/>
    </source>
</evidence>
<dbReference type="InterPro" id="IPR017930">
    <property type="entry name" value="Myb_dom"/>
</dbReference>
<dbReference type="InterPro" id="IPR009057">
    <property type="entry name" value="Homeodomain-like_sf"/>
</dbReference>
<dbReference type="EMBL" id="JAPFFF010000007">
    <property type="protein sequence ID" value="KAK8886705.1"/>
    <property type="molecule type" value="Genomic_DNA"/>
</dbReference>
<dbReference type="Proteomes" id="UP001470230">
    <property type="component" value="Unassembled WGS sequence"/>
</dbReference>
<evidence type="ECO:0000256" key="4">
    <source>
        <dbReference type="ARBA" id="ARBA00023242"/>
    </source>
</evidence>